<comment type="function">
    <text evidence="1">Has a role in nuclear-cytoplasmic transport of proteins and mRNAs.</text>
</comment>
<dbReference type="Gene3D" id="3.10.450.50">
    <property type="match status" value="1"/>
</dbReference>
<sequence>MTTHKDPKLINIATDAARHFVDTYYPALNHERQTLEAFYHSNASIAWNGNAISGGAAFSSFFATMPKSFYDPQSFDAQPLVSDGMGSCSVMLIVSGAVKYGESNEQRGFSESFVLKPEPGSQSKFKIAAQTFRIVTA</sequence>
<dbReference type="Pfam" id="PF02136">
    <property type="entry name" value="NTF2"/>
    <property type="match status" value="1"/>
</dbReference>
<organism evidence="3 4">
    <name type="scientific">Sphaerosporella brunnea</name>
    <dbReference type="NCBI Taxonomy" id="1250544"/>
    <lineage>
        <taxon>Eukaryota</taxon>
        <taxon>Fungi</taxon>
        <taxon>Dikarya</taxon>
        <taxon>Ascomycota</taxon>
        <taxon>Pezizomycotina</taxon>
        <taxon>Pezizomycetes</taxon>
        <taxon>Pezizales</taxon>
        <taxon>Pyronemataceae</taxon>
        <taxon>Sphaerosporella</taxon>
    </lineage>
</organism>
<keyword evidence="1" id="KW-0653">Protein transport</keyword>
<evidence type="ECO:0000259" key="2">
    <source>
        <dbReference type="PROSITE" id="PS50177"/>
    </source>
</evidence>
<comment type="caution">
    <text evidence="3">The sequence shown here is derived from an EMBL/GenBank/DDBJ whole genome shotgun (WGS) entry which is preliminary data.</text>
</comment>
<dbReference type="InterPro" id="IPR032710">
    <property type="entry name" value="NTF2-like_dom_sf"/>
</dbReference>
<keyword evidence="1" id="KW-0539">Nucleus</keyword>
<dbReference type="Proteomes" id="UP000326924">
    <property type="component" value="Unassembled WGS sequence"/>
</dbReference>
<accession>A0A5J5EWA8</accession>
<dbReference type="OrthoDB" id="25408at2759"/>
<dbReference type="AlphaFoldDB" id="A0A5J5EWA8"/>
<name>A0A5J5EWA8_9PEZI</name>
<keyword evidence="1" id="KW-0813">Transport</keyword>
<dbReference type="GO" id="GO:0005634">
    <property type="term" value="C:nucleus"/>
    <property type="evidence" value="ECO:0007669"/>
    <property type="project" value="UniProtKB-SubCell"/>
</dbReference>
<dbReference type="PANTHER" id="PTHR12612">
    <property type="entry name" value="NUCLEAR TRANSPORT FACTOR 2"/>
    <property type="match status" value="1"/>
</dbReference>
<dbReference type="EMBL" id="VXIS01000098">
    <property type="protein sequence ID" value="KAA8905535.1"/>
    <property type="molecule type" value="Genomic_DNA"/>
</dbReference>
<keyword evidence="1" id="KW-0963">Cytoplasm</keyword>
<dbReference type="PROSITE" id="PS50177">
    <property type="entry name" value="NTF2_DOMAIN"/>
    <property type="match status" value="1"/>
</dbReference>
<dbReference type="SUPFAM" id="SSF54427">
    <property type="entry name" value="NTF2-like"/>
    <property type="match status" value="1"/>
</dbReference>
<protein>
    <recommendedName>
        <fullName evidence="1">NTF2-related export protein</fullName>
    </recommendedName>
</protein>
<evidence type="ECO:0000256" key="1">
    <source>
        <dbReference type="RuleBase" id="RU369002"/>
    </source>
</evidence>
<proteinExistence type="predicted"/>
<gene>
    <name evidence="3" type="ORF">FN846DRAFT_950284</name>
</gene>
<dbReference type="GO" id="GO:0006913">
    <property type="term" value="P:nucleocytoplasmic transport"/>
    <property type="evidence" value="ECO:0007669"/>
    <property type="project" value="UniProtKB-UniRule"/>
</dbReference>
<dbReference type="GO" id="GO:0051028">
    <property type="term" value="P:mRNA transport"/>
    <property type="evidence" value="ECO:0007669"/>
    <property type="project" value="UniProtKB-UniRule"/>
</dbReference>
<dbReference type="InterPro" id="IPR002075">
    <property type="entry name" value="NTF2_dom"/>
</dbReference>
<reference evidence="3 4" key="1">
    <citation type="submission" date="2019-09" db="EMBL/GenBank/DDBJ databases">
        <title>Draft genome of the ectomycorrhizal ascomycete Sphaerosporella brunnea.</title>
        <authorList>
            <consortium name="DOE Joint Genome Institute"/>
            <person name="Benucci G.M."/>
            <person name="Marozzi G."/>
            <person name="Antonielli L."/>
            <person name="Sanchez S."/>
            <person name="Marco P."/>
            <person name="Wang X."/>
            <person name="Falini L.B."/>
            <person name="Barry K."/>
            <person name="Haridas S."/>
            <person name="Lipzen A."/>
            <person name="Labutti K."/>
            <person name="Grigoriev I.V."/>
            <person name="Murat C."/>
            <person name="Martin F."/>
            <person name="Albertini E."/>
            <person name="Donnini D."/>
            <person name="Bonito G."/>
        </authorList>
    </citation>
    <scope>NUCLEOTIDE SEQUENCE [LARGE SCALE GENOMIC DNA]</scope>
    <source>
        <strain evidence="3 4">Sb_GMNB300</strain>
    </source>
</reference>
<dbReference type="InParanoid" id="A0A5J5EWA8"/>
<keyword evidence="4" id="KW-1185">Reference proteome</keyword>
<dbReference type="GO" id="GO:0015031">
    <property type="term" value="P:protein transport"/>
    <property type="evidence" value="ECO:0007669"/>
    <property type="project" value="UniProtKB-KW"/>
</dbReference>
<evidence type="ECO:0000313" key="3">
    <source>
        <dbReference type="EMBL" id="KAA8905535.1"/>
    </source>
</evidence>
<dbReference type="InterPro" id="IPR018222">
    <property type="entry name" value="Nuclear_transport_factor_2_euk"/>
</dbReference>
<comment type="subcellular location">
    <subcellularLocation>
        <location evidence="1">Cytoplasm</location>
    </subcellularLocation>
    <subcellularLocation>
        <location evidence="1">Nucleus</location>
    </subcellularLocation>
</comment>
<dbReference type="GO" id="GO:0005737">
    <property type="term" value="C:cytoplasm"/>
    <property type="evidence" value="ECO:0007669"/>
    <property type="project" value="UniProtKB-SubCell"/>
</dbReference>
<evidence type="ECO:0000313" key="4">
    <source>
        <dbReference type="Proteomes" id="UP000326924"/>
    </source>
</evidence>
<dbReference type="InterPro" id="IPR045875">
    <property type="entry name" value="NTF2"/>
</dbReference>
<feature type="domain" description="NTF2" evidence="2">
    <location>
        <begin position="16"/>
        <end position="134"/>
    </location>
</feature>